<protein>
    <recommendedName>
        <fullName evidence="1">Bacteriophage Mx8 p63 C-terminal domain-containing protein</fullName>
    </recommendedName>
</protein>
<dbReference type="InterPro" id="IPR018874">
    <property type="entry name" value="Phage_Mx8_p63_C"/>
</dbReference>
<evidence type="ECO:0000259" key="1">
    <source>
        <dbReference type="Pfam" id="PF10546"/>
    </source>
</evidence>
<sequence length="243" mass="28305">MANSDITAFSCGGELVVDSRLIAERLGIEHRSFVRTTKKYQPRIEKRFGHLRCEITTVKNSVGAENEAIHYLLTEPQATSLMSFSKNTEEVIECKLDLVEAFEKAKTALKSLTQPTENLAIEAWVLDHPQPWEEHFFPAWRKEAERLTGWKWSWRCMSQFINQAVYDWMPTAVTDRLNEVNPTDISGRRQSKQHQHLTDGADTQVLKDYIRTSYELMIVCGYKSEFLRLIRNRHTKAIQPWLF</sequence>
<comment type="caution">
    <text evidence="2">The sequence shown here is derived from an EMBL/GenBank/DDBJ whole genome shotgun (WGS) entry which is preliminary data.</text>
</comment>
<dbReference type="Pfam" id="PF09669">
    <property type="entry name" value="Phage_pRha"/>
    <property type="match status" value="1"/>
</dbReference>
<name>A0A6M0S840_9CYAN</name>
<evidence type="ECO:0000313" key="3">
    <source>
        <dbReference type="Proteomes" id="UP000473574"/>
    </source>
</evidence>
<reference evidence="2 3" key="1">
    <citation type="journal article" date="2020" name="Microb. Ecol.">
        <title>Ecogenomics of the Marine Benthic Filamentous Cyanobacterium Adonisia.</title>
        <authorList>
            <person name="Walter J.M."/>
            <person name="Coutinho F.H."/>
            <person name="Leomil L."/>
            <person name="Hargreaves P.I."/>
            <person name="Campeao M.E."/>
            <person name="Vieira V.V."/>
            <person name="Silva B.S."/>
            <person name="Fistarol G.O."/>
            <person name="Salomon P.S."/>
            <person name="Sawabe T."/>
            <person name="Mino S."/>
            <person name="Hosokawa M."/>
            <person name="Miyashita H."/>
            <person name="Maruyama F."/>
            <person name="van Verk M.C."/>
            <person name="Dutilh B.E."/>
            <person name="Thompson C.C."/>
            <person name="Thompson F.L."/>
        </authorList>
    </citation>
    <scope>NUCLEOTIDE SEQUENCE [LARGE SCALE GENOMIC DNA]</scope>
    <source>
        <strain evidence="2 3">CCMR0082</strain>
    </source>
</reference>
<accession>A0A6M0S840</accession>
<dbReference type="InterPro" id="IPR014054">
    <property type="entry name" value="Phage_regulatory_Rha"/>
</dbReference>
<evidence type="ECO:0000313" key="2">
    <source>
        <dbReference type="EMBL" id="NEZ64647.1"/>
    </source>
</evidence>
<dbReference type="Proteomes" id="UP000473574">
    <property type="component" value="Unassembled WGS sequence"/>
</dbReference>
<dbReference type="AlphaFoldDB" id="A0A6M0S840"/>
<proteinExistence type="predicted"/>
<dbReference type="EMBL" id="QZCE01000002">
    <property type="protein sequence ID" value="NEZ64647.1"/>
    <property type="molecule type" value="Genomic_DNA"/>
</dbReference>
<organism evidence="2 3">
    <name type="scientific">Adonisia turfae CCMR0082</name>
    <dbReference type="NCBI Taxonomy" id="2304604"/>
    <lineage>
        <taxon>Bacteria</taxon>
        <taxon>Bacillati</taxon>
        <taxon>Cyanobacteriota</taxon>
        <taxon>Adonisia</taxon>
        <taxon>Adonisia turfae</taxon>
    </lineage>
</organism>
<dbReference type="RefSeq" id="WP_163665085.1">
    <property type="nucleotide sequence ID" value="NZ_QZCE01000002.1"/>
</dbReference>
<gene>
    <name evidence="2" type="ORF">D0962_17940</name>
</gene>
<dbReference type="Pfam" id="PF10546">
    <property type="entry name" value="P63C"/>
    <property type="match status" value="1"/>
</dbReference>
<feature type="domain" description="Bacteriophage Mx8 p63 C-terminal" evidence="1">
    <location>
        <begin position="121"/>
        <end position="200"/>
    </location>
</feature>